<dbReference type="Proteomes" id="UP000198211">
    <property type="component" value="Unassembled WGS sequence"/>
</dbReference>
<name>A0A225UYK0_9STRA</name>
<dbReference type="OrthoDB" id="107685at2759"/>
<protein>
    <submittedName>
        <fullName evidence="1">Uncharacterized protein</fullName>
    </submittedName>
</protein>
<sequence>MQRARHHQTETQIAQCSQCCNPTTLHINPVAVRHEIEATLQRMHNQVNSVLNANATDESLSFNFDLRVDSIAGPIMEVATTTPMNCGMEHAMRLLGTKIHVKGPSDVASPRCVPEPRRCGGDLHEQQFTVELGAPYRTVLLHGFGSTRKIDGNNCRLILWAAISFDRCGALCFRECTWFAVHRSQSNPAHDCVVRSHYSVAVEKAVGCTMIDGERIDHVRDRALQSMGTKIKERYLAMQRGILVATGRGDLVAFVGM</sequence>
<proteinExistence type="predicted"/>
<keyword evidence="2" id="KW-1185">Reference proteome</keyword>
<comment type="caution">
    <text evidence="1">The sequence shown here is derived from an EMBL/GenBank/DDBJ whole genome shotgun (WGS) entry which is preliminary data.</text>
</comment>
<dbReference type="AlphaFoldDB" id="A0A225UYK0"/>
<gene>
    <name evidence="1" type="ORF">PHMEG_00031329</name>
</gene>
<accession>A0A225UYK0</accession>
<evidence type="ECO:0000313" key="1">
    <source>
        <dbReference type="EMBL" id="OWY98013.1"/>
    </source>
</evidence>
<dbReference type="EMBL" id="NBNE01009846">
    <property type="protein sequence ID" value="OWY98013.1"/>
    <property type="molecule type" value="Genomic_DNA"/>
</dbReference>
<reference evidence="2" key="1">
    <citation type="submission" date="2017-03" db="EMBL/GenBank/DDBJ databases">
        <title>Phytopthora megakarya and P. palmivora, two closely related causual agents of cacao black pod achieved similar genome size and gene model numbers by different mechanisms.</title>
        <authorList>
            <person name="Ali S."/>
            <person name="Shao J."/>
            <person name="Larry D.J."/>
            <person name="Kronmiller B."/>
            <person name="Shen D."/>
            <person name="Strem M.D."/>
            <person name="Melnick R.L."/>
            <person name="Guiltinan M.J."/>
            <person name="Tyler B.M."/>
            <person name="Meinhardt L.W."/>
            <person name="Bailey B.A."/>
        </authorList>
    </citation>
    <scope>NUCLEOTIDE SEQUENCE [LARGE SCALE GENOMIC DNA]</scope>
    <source>
        <strain evidence="2">zdho120</strain>
    </source>
</reference>
<evidence type="ECO:0000313" key="2">
    <source>
        <dbReference type="Proteomes" id="UP000198211"/>
    </source>
</evidence>
<organism evidence="1 2">
    <name type="scientific">Phytophthora megakarya</name>
    <dbReference type="NCBI Taxonomy" id="4795"/>
    <lineage>
        <taxon>Eukaryota</taxon>
        <taxon>Sar</taxon>
        <taxon>Stramenopiles</taxon>
        <taxon>Oomycota</taxon>
        <taxon>Peronosporomycetes</taxon>
        <taxon>Peronosporales</taxon>
        <taxon>Peronosporaceae</taxon>
        <taxon>Phytophthora</taxon>
    </lineage>
</organism>